<evidence type="ECO:0000313" key="3">
    <source>
        <dbReference type="Proteomes" id="UP000564496"/>
    </source>
</evidence>
<dbReference type="Proteomes" id="UP000564496">
    <property type="component" value="Unassembled WGS sequence"/>
</dbReference>
<gene>
    <name evidence="2" type="ORF">BJ988_004742</name>
</gene>
<dbReference type="EMBL" id="JACBZR010000001">
    <property type="protein sequence ID" value="NYI80094.1"/>
    <property type="molecule type" value="Genomic_DNA"/>
</dbReference>
<accession>A0A7Z0DRK8</accession>
<dbReference type="RefSeq" id="WP_179660320.1">
    <property type="nucleotide sequence ID" value="NZ_JACBZR010000001.1"/>
</dbReference>
<keyword evidence="3" id="KW-1185">Reference proteome</keyword>
<feature type="region of interest" description="Disordered" evidence="1">
    <location>
        <begin position="120"/>
        <end position="139"/>
    </location>
</feature>
<dbReference type="AlphaFoldDB" id="A0A7Z0DRK8"/>
<proteinExistence type="predicted"/>
<sequence length="177" mass="19035">MAFTVLVVTALSKVSGDTRERTGVVTDAAALSVWKSTLSPALDDLNSFPDPPGIPADEPARVRPCAIDESDGSLVQLTAEKHWATDASRNGYPSLDAVVPEVRAGYAEIVESVVARGWTDRTDSHEESGDGVNGPVRTTLTKSIGNERVTLWIDMYTDSVFATLTFPDAPRACRLEE</sequence>
<protein>
    <submittedName>
        <fullName evidence="2">Uncharacterized protein</fullName>
    </submittedName>
</protein>
<name>A0A7Z0DRK8_9ACTN</name>
<evidence type="ECO:0000256" key="1">
    <source>
        <dbReference type="SAM" id="MobiDB-lite"/>
    </source>
</evidence>
<organism evidence="2 3">
    <name type="scientific">Nocardioides panzhihuensis</name>
    <dbReference type="NCBI Taxonomy" id="860243"/>
    <lineage>
        <taxon>Bacteria</taxon>
        <taxon>Bacillati</taxon>
        <taxon>Actinomycetota</taxon>
        <taxon>Actinomycetes</taxon>
        <taxon>Propionibacteriales</taxon>
        <taxon>Nocardioidaceae</taxon>
        <taxon>Nocardioides</taxon>
    </lineage>
</organism>
<evidence type="ECO:0000313" key="2">
    <source>
        <dbReference type="EMBL" id="NYI80094.1"/>
    </source>
</evidence>
<comment type="caution">
    <text evidence="2">The sequence shown here is derived from an EMBL/GenBank/DDBJ whole genome shotgun (WGS) entry which is preliminary data.</text>
</comment>
<reference evidence="2 3" key="1">
    <citation type="submission" date="2020-07" db="EMBL/GenBank/DDBJ databases">
        <title>Sequencing the genomes of 1000 actinobacteria strains.</title>
        <authorList>
            <person name="Klenk H.-P."/>
        </authorList>
    </citation>
    <scope>NUCLEOTIDE SEQUENCE [LARGE SCALE GENOMIC DNA]</scope>
    <source>
        <strain evidence="2 3">DSM 26487</strain>
    </source>
</reference>